<protein>
    <recommendedName>
        <fullName evidence="3">PepSY domain-containing protein</fullName>
    </recommendedName>
</protein>
<accession>A0A7W9BBM6</accession>
<sequence>MLAPLLLIALAGPVMGEPPQRRSEQRDALEARRNGHLLPRREIEGRVIPTMRGAQYLGFDFDLDSAVYTLKFLRDGEVIWVEVDGRSGQILGRSGR</sequence>
<dbReference type="Proteomes" id="UP000546200">
    <property type="component" value="Unassembled WGS sequence"/>
</dbReference>
<dbReference type="EMBL" id="JACIJK010000003">
    <property type="protein sequence ID" value="MBB5714222.1"/>
    <property type="molecule type" value="Genomic_DNA"/>
</dbReference>
<proteinExistence type="predicted"/>
<evidence type="ECO:0008006" key="3">
    <source>
        <dbReference type="Google" id="ProtNLM"/>
    </source>
</evidence>
<name>A0A7W9BBM6_9SPHN</name>
<organism evidence="1 2">
    <name type="scientific">Sphingomonas aerophila</name>
    <dbReference type="NCBI Taxonomy" id="1344948"/>
    <lineage>
        <taxon>Bacteria</taxon>
        <taxon>Pseudomonadati</taxon>
        <taxon>Pseudomonadota</taxon>
        <taxon>Alphaproteobacteria</taxon>
        <taxon>Sphingomonadales</taxon>
        <taxon>Sphingomonadaceae</taxon>
        <taxon>Sphingomonas</taxon>
    </lineage>
</organism>
<dbReference type="AlphaFoldDB" id="A0A7W9BBM6"/>
<dbReference type="RefSeq" id="WP_246348380.1">
    <property type="nucleotide sequence ID" value="NZ_JACIJK010000003.1"/>
</dbReference>
<evidence type="ECO:0000313" key="1">
    <source>
        <dbReference type="EMBL" id="MBB5714222.1"/>
    </source>
</evidence>
<evidence type="ECO:0000313" key="2">
    <source>
        <dbReference type="Proteomes" id="UP000546200"/>
    </source>
</evidence>
<keyword evidence="2" id="KW-1185">Reference proteome</keyword>
<comment type="caution">
    <text evidence="1">The sequence shown here is derived from an EMBL/GenBank/DDBJ whole genome shotgun (WGS) entry which is preliminary data.</text>
</comment>
<reference evidence="1 2" key="1">
    <citation type="submission" date="2020-08" db="EMBL/GenBank/DDBJ databases">
        <title>Genomic Encyclopedia of Type Strains, Phase IV (KMG-IV): sequencing the most valuable type-strain genomes for metagenomic binning, comparative biology and taxonomic classification.</title>
        <authorList>
            <person name="Goeker M."/>
        </authorList>
    </citation>
    <scope>NUCLEOTIDE SEQUENCE [LARGE SCALE GENOMIC DNA]</scope>
    <source>
        <strain evidence="1 2">DSM 100044</strain>
    </source>
</reference>
<gene>
    <name evidence="1" type="ORF">FHS94_001053</name>
</gene>